<evidence type="ECO:0000313" key="3">
    <source>
        <dbReference type="Proteomes" id="UP000293865"/>
    </source>
</evidence>
<keyword evidence="3" id="KW-1185">Reference proteome</keyword>
<dbReference type="InterPro" id="IPR043129">
    <property type="entry name" value="ATPase_NBD"/>
</dbReference>
<organism evidence="2 3">
    <name type="scientific">Agromyces albus</name>
    <dbReference type="NCBI Taxonomy" id="205332"/>
    <lineage>
        <taxon>Bacteria</taxon>
        <taxon>Bacillati</taxon>
        <taxon>Actinomycetota</taxon>
        <taxon>Actinomycetes</taxon>
        <taxon>Micrococcales</taxon>
        <taxon>Microbacteriaceae</taxon>
        <taxon>Agromyces</taxon>
    </lineage>
</organism>
<dbReference type="OrthoDB" id="3464494at2"/>
<dbReference type="InterPro" id="IPR000600">
    <property type="entry name" value="ROK"/>
</dbReference>
<dbReference type="AlphaFoldDB" id="A0A4V1QYC4"/>
<evidence type="ECO:0000313" key="2">
    <source>
        <dbReference type="EMBL" id="RXZ72666.1"/>
    </source>
</evidence>
<evidence type="ECO:0000256" key="1">
    <source>
        <dbReference type="ARBA" id="ARBA00006479"/>
    </source>
</evidence>
<dbReference type="Gene3D" id="1.10.10.10">
    <property type="entry name" value="Winged helix-like DNA-binding domain superfamily/Winged helix DNA-binding domain"/>
    <property type="match status" value="1"/>
</dbReference>
<dbReference type="InterPro" id="IPR036388">
    <property type="entry name" value="WH-like_DNA-bd_sf"/>
</dbReference>
<sequence length="388" mass="40176">MTDATTTEASRSARELAREVLIHGPISRSELGRRLGLSPASLTRLSKPFLDLGLFVEGVEEQKGAIGRPAKPLDVRVDARRFIGIKVTGDDVLGVATDLRATAQTRAAHALGGHDVAAVVEAIAAVVREVAAASGTGDLTDVAGVGLSIGGNVAGRRIVKRAPFLEWRDVPLADLLERELGGLPVTVENDVTALTTAEQWFGAGRGLPNFAVVTIGAGVGYGLVMHDRVIVTPDSGLGLAGHLPLDASGPLCIEGHRGCSTAMLSIPGICAQLGIALGREVRYDEVLELAEAGHPLAVSITTAAGRALGRMLAYIANLAMVDTVVLSGEGIGLWRVAEGAAREALAADRDAEASPLQLHVDDAGFVSWARGAAAIAIEDAFARLRLSA</sequence>
<dbReference type="Proteomes" id="UP000293865">
    <property type="component" value="Unassembled WGS sequence"/>
</dbReference>
<dbReference type="RefSeq" id="WP_129519289.1">
    <property type="nucleotide sequence ID" value="NZ_SDPN01000003.1"/>
</dbReference>
<dbReference type="Gene3D" id="3.30.420.40">
    <property type="match status" value="2"/>
</dbReference>
<name>A0A4V1QYC4_9MICO</name>
<dbReference type="SUPFAM" id="SSF46785">
    <property type="entry name" value="Winged helix' DNA-binding domain"/>
    <property type="match status" value="1"/>
</dbReference>
<reference evidence="2 3" key="1">
    <citation type="submission" date="2019-01" db="EMBL/GenBank/DDBJ databases">
        <title>Agromyces.</title>
        <authorList>
            <person name="Li J."/>
        </authorList>
    </citation>
    <scope>NUCLEOTIDE SEQUENCE [LARGE SCALE GENOMIC DNA]</scope>
    <source>
        <strain evidence="2 3">DSM 15934</strain>
    </source>
</reference>
<dbReference type="Pfam" id="PF00480">
    <property type="entry name" value="ROK"/>
    <property type="match status" value="1"/>
</dbReference>
<dbReference type="SUPFAM" id="SSF53067">
    <property type="entry name" value="Actin-like ATPase domain"/>
    <property type="match status" value="1"/>
</dbReference>
<comment type="caution">
    <text evidence="2">The sequence shown here is derived from an EMBL/GenBank/DDBJ whole genome shotgun (WGS) entry which is preliminary data.</text>
</comment>
<dbReference type="PANTHER" id="PTHR18964">
    <property type="entry name" value="ROK (REPRESSOR, ORF, KINASE) FAMILY"/>
    <property type="match status" value="1"/>
</dbReference>
<dbReference type="EMBL" id="SDPN01000003">
    <property type="protein sequence ID" value="RXZ72666.1"/>
    <property type="molecule type" value="Genomic_DNA"/>
</dbReference>
<accession>A0A4V1QYC4</accession>
<dbReference type="InterPro" id="IPR036390">
    <property type="entry name" value="WH_DNA-bd_sf"/>
</dbReference>
<dbReference type="PANTHER" id="PTHR18964:SF149">
    <property type="entry name" value="BIFUNCTIONAL UDP-N-ACETYLGLUCOSAMINE 2-EPIMERASE_N-ACETYLMANNOSAMINE KINASE"/>
    <property type="match status" value="1"/>
</dbReference>
<comment type="similarity">
    <text evidence="1">Belongs to the ROK (NagC/XylR) family.</text>
</comment>
<gene>
    <name evidence="2" type="ORF">ESP51_02350</name>
</gene>
<protein>
    <submittedName>
        <fullName evidence="2">ROK family transcriptional regulator</fullName>
    </submittedName>
</protein>
<proteinExistence type="inferred from homology"/>